<gene>
    <name evidence="2" type="ORF">SacxiDRAFT_3554</name>
</gene>
<reference evidence="2 3" key="1">
    <citation type="submission" date="2012-01" db="EMBL/GenBank/DDBJ databases">
        <title>Improved High-Quality Draft sequence of Saccharomonospora xinjiangensis XJ-54.</title>
        <authorList>
            <consortium name="US DOE Joint Genome Institute"/>
            <person name="Lucas S."/>
            <person name="Han J."/>
            <person name="Lapidus A."/>
            <person name="Cheng J.-F."/>
            <person name="Goodwin L."/>
            <person name="Pitluck S."/>
            <person name="Peters L."/>
            <person name="Mikhailova N."/>
            <person name="Teshima H."/>
            <person name="Detter J.C."/>
            <person name="Han C."/>
            <person name="Tapia R."/>
            <person name="Land M."/>
            <person name="Hauser L."/>
            <person name="Kyrpides N."/>
            <person name="Ivanova N."/>
            <person name="Pagani I."/>
            <person name="Brambilla E.-M."/>
            <person name="Klenk H.-P."/>
            <person name="Woyke T."/>
        </authorList>
    </citation>
    <scope>NUCLEOTIDE SEQUENCE [LARGE SCALE GENOMIC DNA]</scope>
    <source>
        <strain evidence="2 3">XJ-54</strain>
    </source>
</reference>
<proteinExistence type="predicted"/>
<organism evidence="2 3">
    <name type="scientific">Saccharomonospora xinjiangensis XJ-54</name>
    <dbReference type="NCBI Taxonomy" id="882086"/>
    <lineage>
        <taxon>Bacteria</taxon>
        <taxon>Bacillati</taxon>
        <taxon>Actinomycetota</taxon>
        <taxon>Actinomycetes</taxon>
        <taxon>Pseudonocardiales</taxon>
        <taxon>Pseudonocardiaceae</taxon>
        <taxon>Saccharomonospora</taxon>
    </lineage>
</organism>
<evidence type="ECO:0000313" key="2">
    <source>
        <dbReference type="EMBL" id="EID55753.1"/>
    </source>
</evidence>
<evidence type="ECO:0000259" key="1">
    <source>
        <dbReference type="Pfam" id="PF03235"/>
    </source>
</evidence>
<evidence type="ECO:0000313" key="3">
    <source>
        <dbReference type="Proteomes" id="UP000004691"/>
    </source>
</evidence>
<dbReference type="Pfam" id="PF03235">
    <property type="entry name" value="GmrSD_N"/>
    <property type="match status" value="1"/>
</dbReference>
<accession>I0V6K0</accession>
<dbReference type="eggNOG" id="COG1479">
    <property type="taxonomic scope" value="Bacteria"/>
</dbReference>
<dbReference type="InterPro" id="IPR004919">
    <property type="entry name" value="GmrSD_N"/>
</dbReference>
<dbReference type="RefSeq" id="WP_006239941.1">
    <property type="nucleotide sequence ID" value="NZ_JH636049.1"/>
</dbReference>
<dbReference type="STRING" id="882086.SacxiDRAFT_3554"/>
<dbReference type="PANTHER" id="PTHR37292">
    <property type="entry name" value="VNG6097C"/>
    <property type="match status" value="1"/>
</dbReference>
<dbReference type="HOGENOM" id="CLU_021082_1_0_11"/>
<sequence length="695" mass="78279">MTLFKNTTYTVGDLVHRIQRGEVGLPDLQRPFVWDASKVRDLFDSLYRGFPVGSLHLWETGAQAGARQIGDDRKQTIPHLLVVDGQQRLTSLFAAITGSAVVNEKYQEVRVRIAFRPADGAFQVCDAAIEKDPEYIPDISLVLGQRGTNKTINRFLSRLGERRTVDEDEQDHLATAIDQLHDILGYTFHAVELSSSVEPEAVADIFVRINSKGTPLNQSDFILTLMSVFWDSGRRELEQFSRSSRVPSTTSASSFNWHLQPRPSQLLRTSIAVAFRRAVLKAVYSLLRGHDMRGGMLDSAQREEQFARLQRAQEQVLDISNWHEFLRCLEHAGFRSARIISSRNTIVYSYALWLIGRIDHGIAPERLRDAVARWFFMAQITSRYTGSFESRAEADLALLGPGEVRNGDEFLRRMDKVVSDTLTHDFWKITLPNDLSTSASGSPALFSYLAALNILDADVLLSKTKIRSQMDPALLANNTVERQHLFPRGFLRNSLGLQTVKEINQIANMAIVEWASDVVIGDRAPSEYWPEQVRAARLSESRLDKQRYLHAVPDGWEKLDYDTFLEQRRRGMAAVVHDAFDKLGEVSYQPHYDPPTRTYVERDHDMSGGKVTVLGDLLTSGLIEEGARMYAAEADVAATILADGRIRMDGEIYPSLATASVAAGAAGNIENFWQVETKEGVTSLRELFIRYRRLS</sequence>
<dbReference type="AlphaFoldDB" id="I0V6K0"/>
<protein>
    <recommendedName>
        <fullName evidence="1">GmrSD restriction endonucleases N-terminal domain-containing protein</fullName>
    </recommendedName>
</protein>
<name>I0V6K0_9PSEU</name>
<dbReference type="PANTHER" id="PTHR37292:SF2">
    <property type="entry name" value="DUF262 DOMAIN-CONTAINING PROTEIN"/>
    <property type="match status" value="1"/>
</dbReference>
<feature type="domain" description="GmrSD restriction endonucleases N-terminal" evidence="1">
    <location>
        <begin position="12"/>
        <end position="223"/>
    </location>
</feature>
<dbReference type="eggNOG" id="COG3472">
    <property type="taxonomic scope" value="Bacteria"/>
</dbReference>
<dbReference type="Proteomes" id="UP000004691">
    <property type="component" value="Unassembled WGS sequence"/>
</dbReference>
<dbReference type="EMBL" id="JH636049">
    <property type="protein sequence ID" value="EID55753.1"/>
    <property type="molecule type" value="Genomic_DNA"/>
</dbReference>
<keyword evidence="3" id="KW-1185">Reference proteome</keyword>
<dbReference type="OrthoDB" id="9787127at2"/>